<keyword evidence="4 9" id="KW-0812">Transmembrane</keyword>
<dbReference type="eggNOG" id="COG0597">
    <property type="taxonomic scope" value="Bacteria"/>
</dbReference>
<dbReference type="Proteomes" id="UP000004754">
    <property type="component" value="Unassembled WGS sequence"/>
</dbReference>
<dbReference type="NCBIfam" id="TIGR00077">
    <property type="entry name" value="lspA"/>
    <property type="match status" value="1"/>
</dbReference>
<keyword evidence="13" id="KW-1185">Reference proteome</keyword>
<keyword evidence="3 9" id="KW-0645">Protease</keyword>
<comment type="subcellular location">
    <subcellularLocation>
        <location evidence="9">Cell membrane</location>
        <topology evidence="9">Multi-pass membrane protein</topology>
    </subcellularLocation>
</comment>
<evidence type="ECO:0000256" key="5">
    <source>
        <dbReference type="ARBA" id="ARBA00022750"/>
    </source>
</evidence>
<dbReference type="PROSITE" id="PS00855">
    <property type="entry name" value="SPASE_II"/>
    <property type="match status" value="1"/>
</dbReference>
<comment type="pathway">
    <text evidence="9">Protein modification; lipoprotein biosynthesis (signal peptide cleavage).</text>
</comment>
<feature type="transmembrane region" description="Helical" evidence="9">
    <location>
        <begin position="120"/>
        <end position="145"/>
    </location>
</feature>
<dbReference type="HOGENOM" id="CLU_083252_3_1_9"/>
<dbReference type="GO" id="GO:0005886">
    <property type="term" value="C:plasma membrane"/>
    <property type="evidence" value="ECO:0007669"/>
    <property type="project" value="UniProtKB-SubCell"/>
</dbReference>
<evidence type="ECO:0000256" key="4">
    <source>
        <dbReference type="ARBA" id="ARBA00022692"/>
    </source>
</evidence>
<dbReference type="EC" id="3.4.23.36" evidence="9"/>
<protein>
    <recommendedName>
        <fullName evidence="9">Lipoprotein signal peptidase</fullName>
        <ecNumber evidence="9">3.4.23.36</ecNumber>
    </recommendedName>
    <alternativeName>
        <fullName evidence="9">Prolipoprotein signal peptidase</fullName>
    </alternativeName>
    <alternativeName>
        <fullName evidence="9">Signal peptidase II</fullName>
        <shortName evidence="9">SPase II</shortName>
    </alternativeName>
</protein>
<dbReference type="HAMAP" id="MF_00161">
    <property type="entry name" value="LspA"/>
    <property type="match status" value="1"/>
</dbReference>
<dbReference type="EMBL" id="AEQN01000016">
    <property type="protein sequence ID" value="EFV01935.1"/>
    <property type="molecule type" value="Genomic_DNA"/>
</dbReference>
<comment type="caution">
    <text evidence="12">The sequence shown here is derived from an EMBL/GenBank/DDBJ whole genome shotgun (WGS) entry which is preliminary data.</text>
</comment>
<dbReference type="UniPathway" id="UPA00665"/>
<evidence type="ECO:0000256" key="6">
    <source>
        <dbReference type="ARBA" id="ARBA00022801"/>
    </source>
</evidence>
<keyword evidence="8 9" id="KW-0472">Membrane</keyword>
<dbReference type="STRING" id="887929.HMP0721_1330"/>
<evidence type="ECO:0000256" key="11">
    <source>
        <dbReference type="RuleBase" id="RU004181"/>
    </source>
</evidence>
<accession>E6MH45</accession>
<feature type="transmembrane region" description="Helical" evidence="9">
    <location>
        <begin position="59"/>
        <end position="77"/>
    </location>
</feature>
<evidence type="ECO:0000256" key="9">
    <source>
        <dbReference type="HAMAP-Rule" id="MF_00161"/>
    </source>
</evidence>
<keyword evidence="6 9" id="KW-0378">Hydrolase</keyword>
<evidence type="ECO:0000313" key="12">
    <source>
        <dbReference type="EMBL" id="EFV01935.1"/>
    </source>
</evidence>
<evidence type="ECO:0000313" key="13">
    <source>
        <dbReference type="Proteomes" id="UP000004754"/>
    </source>
</evidence>
<organism evidence="12 13">
    <name type="scientific">Pseudoramibacter alactolyticus ATCC 23263</name>
    <dbReference type="NCBI Taxonomy" id="887929"/>
    <lineage>
        <taxon>Bacteria</taxon>
        <taxon>Bacillati</taxon>
        <taxon>Bacillota</taxon>
        <taxon>Clostridia</taxon>
        <taxon>Eubacteriales</taxon>
        <taxon>Eubacteriaceae</taxon>
        <taxon>Pseudoramibacter</taxon>
    </lineage>
</organism>
<evidence type="ECO:0000256" key="3">
    <source>
        <dbReference type="ARBA" id="ARBA00022670"/>
    </source>
</evidence>
<evidence type="ECO:0000256" key="8">
    <source>
        <dbReference type="ARBA" id="ARBA00023136"/>
    </source>
</evidence>
<dbReference type="OrthoDB" id="9810259at2"/>
<dbReference type="GO" id="GO:0006508">
    <property type="term" value="P:proteolysis"/>
    <property type="evidence" value="ECO:0007669"/>
    <property type="project" value="UniProtKB-KW"/>
</dbReference>
<sequence>MIFYLIACAIIIAADQLTKLLAVHFLAPITTLPLIPKVFHLTYVENTGAAFSLLAGRSVFLILLTAVLIAALIALLIRQHKTRTARPLNFALTMVIGGALGNLLDRLHYGYVVDFFDCRIIGFAVFNVADCFVVVGCVLVVASILRAPGLAEEPDAREKKRQPRA</sequence>
<dbReference type="InterPro" id="IPR001872">
    <property type="entry name" value="Peptidase_A8"/>
</dbReference>
<evidence type="ECO:0000256" key="1">
    <source>
        <dbReference type="ARBA" id="ARBA00006139"/>
    </source>
</evidence>
<comment type="function">
    <text evidence="9 10">This protein specifically catalyzes the removal of signal peptides from prolipoproteins.</text>
</comment>
<evidence type="ECO:0000256" key="7">
    <source>
        <dbReference type="ARBA" id="ARBA00022989"/>
    </source>
</evidence>
<comment type="caution">
    <text evidence="9">Lacks conserved residue(s) required for the propagation of feature annotation.</text>
</comment>
<reference evidence="12 13" key="1">
    <citation type="submission" date="2010-12" db="EMBL/GenBank/DDBJ databases">
        <authorList>
            <person name="Muzny D."/>
            <person name="Qin X."/>
            <person name="Deng J."/>
            <person name="Jiang H."/>
            <person name="Liu Y."/>
            <person name="Qu J."/>
            <person name="Song X.-Z."/>
            <person name="Zhang L."/>
            <person name="Thornton R."/>
            <person name="Coyle M."/>
            <person name="Francisco L."/>
            <person name="Jackson L."/>
            <person name="Javaid M."/>
            <person name="Korchina V."/>
            <person name="Kovar C."/>
            <person name="Mata R."/>
            <person name="Mathew T."/>
            <person name="Ngo R."/>
            <person name="Nguyen L."/>
            <person name="Nguyen N."/>
            <person name="Okwuonu G."/>
            <person name="Ongeri F."/>
            <person name="Pham C."/>
            <person name="Simmons D."/>
            <person name="Wilczek-Boney K."/>
            <person name="Hale W."/>
            <person name="Jakkamsetti A."/>
            <person name="Pham P."/>
            <person name="Ruth R."/>
            <person name="San Lucas F."/>
            <person name="Warren J."/>
            <person name="Zhang J."/>
            <person name="Zhao Z."/>
            <person name="Zhou C."/>
            <person name="Zhu D."/>
            <person name="Lee S."/>
            <person name="Bess C."/>
            <person name="Blankenburg K."/>
            <person name="Forbes L."/>
            <person name="Fu Q."/>
            <person name="Gubbala S."/>
            <person name="Hirani K."/>
            <person name="Jayaseelan J.C."/>
            <person name="Lara F."/>
            <person name="Munidasa M."/>
            <person name="Palculict T."/>
            <person name="Patil S."/>
            <person name="Pu L.-L."/>
            <person name="Saada N."/>
            <person name="Tang L."/>
            <person name="Weissenberger G."/>
            <person name="Zhu Y."/>
            <person name="Hemphill L."/>
            <person name="Shang Y."/>
            <person name="Youmans B."/>
            <person name="Ayvaz T."/>
            <person name="Ross M."/>
            <person name="Santibanez J."/>
            <person name="Aqrawi P."/>
            <person name="Gross S."/>
            <person name="Joshi V."/>
            <person name="Fowler G."/>
            <person name="Nazareth L."/>
            <person name="Reid J."/>
            <person name="Worley K."/>
            <person name="Petrosino J."/>
            <person name="Highlander S."/>
            <person name="Gibbs R."/>
        </authorList>
    </citation>
    <scope>NUCLEOTIDE SEQUENCE [LARGE SCALE GENOMIC DNA]</scope>
    <source>
        <strain evidence="12 13">ATCC 23263</strain>
    </source>
</reference>
<proteinExistence type="inferred from homology"/>
<dbReference type="Pfam" id="PF01252">
    <property type="entry name" value="Peptidase_A8"/>
    <property type="match status" value="1"/>
</dbReference>
<feature type="transmembrane region" description="Helical" evidence="9">
    <location>
        <begin position="89"/>
        <end position="108"/>
    </location>
</feature>
<feature type="active site" evidence="9">
    <location>
        <position position="130"/>
    </location>
</feature>
<dbReference type="PANTHER" id="PTHR33695:SF1">
    <property type="entry name" value="LIPOPROTEIN SIGNAL PEPTIDASE"/>
    <property type="match status" value="1"/>
</dbReference>
<name>E6MH45_9FIRM</name>
<keyword evidence="7 9" id="KW-1133">Transmembrane helix</keyword>
<dbReference type="PRINTS" id="PR00781">
    <property type="entry name" value="LIPOSIGPTASE"/>
</dbReference>
<keyword evidence="5 9" id="KW-0064">Aspartyl protease</keyword>
<evidence type="ECO:0000256" key="2">
    <source>
        <dbReference type="ARBA" id="ARBA00022475"/>
    </source>
</evidence>
<dbReference type="RefSeq" id="WP_006598752.1">
    <property type="nucleotide sequence ID" value="NZ_GL622359.1"/>
</dbReference>
<feature type="active site" evidence="9">
    <location>
        <position position="114"/>
    </location>
</feature>
<comment type="catalytic activity">
    <reaction evidence="9 10">
        <text>Release of signal peptides from bacterial membrane prolipoproteins. Hydrolyzes -Xaa-Yaa-Zaa-|-(S,diacylglyceryl)Cys-, in which Xaa is hydrophobic (preferably Leu), and Yaa (Ala or Ser) and Zaa (Gly or Ala) have small, neutral side chains.</text>
        <dbReference type="EC" id="3.4.23.36"/>
    </reaction>
</comment>
<dbReference type="GO" id="GO:0004190">
    <property type="term" value="F:aspartic-type endopeptidase activity"/>
    <property type="evidence" value="ECO:0007669"/>
    <property type="project" value="UniProtKB-UniRule"/>
</dbReference>
<keyword evidence="2 9" id="KW-1003">Cell membrane</keyword>
<comment type="similarity">
    <text evidence="1 9 11">Belongs to the peptidase A8 family.</text>
</comment>
<dbReference type="AlphaFoldDB" id="E6MH45"/>
<evidence type="ECO:0000256" key="10">
    <source>
        <dbReference type="RuleBase" id="RU000594"/>
    </source>
</evidence>
<dbReference type="PANTHER" id="PTHR33695">
    <property type="entry name" value="LIPOPROTEIN SIGNAL PEPTIDASE"/>
    <property type="match status" value="1"/>
</dbReference>
<gene>
    <name evidence="9 12" type="primary">lspA</name>
    <name evidence="12" type="ORF">HMP0721_1330</name>
</gene>